<gene>
    <name evidence="1" type="ORF">VroAM7_30260</name>
</gene>
<accession>A0A510I9G9</accession>
<protein>
    <submittedName>
        <fullName evidence="1">Uncharacterized protein</fullName>
    </submittedName>
</protein>
<dbReference type="RefSeq" id="WP_172622573.1">
    <property type="nucleotide sequence ID" value="NZ_AP019798.1"/>
</dbReference>
<evidence type="ECO:0000313" key="2">
    <source>
        <dbReference type="Proteomes" id="UP000315115"/>
    </source>
</evidence>
<dbReference type="AlphaFoldDB" id="A0A510I9G9"/>
<proteinExistence type="predicted"/>
<dbReference type="Proteomes" id="UP000315115">
    <property type="component" value="Chromosome 1"/>
</dbReference>
<dbReference type="EMBL" id="AP019798">
    <property type="protein sequence ID" value="BBL90373.1"/>
    <property type="molecule type" value="Genomic_DNA"/>
</dbReference>
<evidence type="ECO:0000313" key="1">
    <source>
        <dbReference type="EMBL" id="BBL90373.1"/>
    </source>
</evidence>
<organism evidence="1 2">
    <name type="scientific">Vibrio rotiferianus</name>
    <dbReference type="NCBI Taxonomy" id="190895"/>
    <lineage>
        <taxon>Bacteria</taxon>
        <taxon>Pseudomonadati</taxon>
        <taxon>Pseudomonadota</taxon>
        <taxon>Gammaproteobacteria</taxon>
        <taxon>Vibrionales</taxon>
        <taxon>Vibrionaceae</taxon>
        <taxon>Vibrio</taxon>
    </lineage>
</organism>
<sequence>MRERDEDLPSLDTIDLNIREWRKQLKEQGLSDEEVEKKLYKWISENF</sequence>
<name>A0A510I9G9_9VIBR</name>
<reference evidence="2" key="1">
    <citation type="submission" date="2019-07" db="EMBL/GenBank/DDBJ databases">
        <title>Complete Genome Sequences of Vibrion rotiferianus strain AM7.</title>
        <authorList>
            <person name="Miyazaki K."/>
            <person name="Wiseschart A."/>
            <person name="Pootanakit K."/>
            <person name="Ishimori K."/>
            <person name="Kitahara K."/>
        </authorList>
    </citation>
    <scope>NUCLEOTIDE SEQUENCE [LARGE SCALE GENOMIC DNA]</scope>
    <source>
        <strain evidence="2">AM7</strain>
    </source>
</reference>